<sequence length="381" mass="44227">MSHASSSNIQKYDAFLSFRGEDTRRTFVSHLYNALIQGRINVFKDDERLETGKSISDELPKAIEESKFAIVIFSESYASSKWCLDELAHIMKCRKELDQIVIPIFYNVDPSDVRHQTQTFAESFSQHEEKYKGDIERIQRWRDAFAESGKISGYHLQNYRDEADCIKKVVDRLMSVLHIESDDDYDDDVRAFMRGMDIKSPILIDGGKMSFSLDEKRKKCFMIAARGLDIEWSHEPKKWKWLSHSDSRFAEVAKLKKVSWLEIQGKIDSRRLSKRTKYVAYLVFKLEDKFYGLETVNAVVRFVDSVSKKDAEKQASVVHFAGRGPRETLPFKRADGWMELKMGDFFNDAGEDGYVDARLMETKKLNEKKGLIVQGVEFRPE</sequence>
<name>A0AAF0V2D9_SOLVR</name>
<dbReference type="InterPro" id="IPR035897">
    <property type="entry name" value="Toll_tir_struct_dom_sf"/>
</dbReference>
<evidence type="ECO:0000256" key="1">
    <source>
        <dbReference type="ARBA" id="ARBA00023027"/>
    </source>
</evidence>
<keyword evidence="4" id="KW-1185">Reference proteome</keyword>
<dbReference type="InterPro" id="IPR000157">
    <property type="entry name" value="TIR_dom"/>
</dbReference>
<dbReference type="SMART" id="SM00255">
    <property type="entry name" value="TIR"/>
    <property type="match status" value="1"/>
</dbReference>
<gene>
    <name evidence="3" type="ORF">MTR67_050172</name>
</gene>
<evidence type="ECO:0000313" key="4">
    <source>
        <dbReference type="Proteomes" id="UP001234989"/>
    </source>
</evidence>
<organism evidence="3 4">
    <name type="scientific">Solanum verrucosum</name>
    <dbReference type="NCBI Taxonomy" id="315347"/>
    <lineage>
        <taxon>Eukaryota</taxon>
        <taxon>Viridiplantae</taxon>
        <taxon>Streptophyta</taxon>
        <taxon>Embryophyta</taxon>
        <taxon>Tracheophyta</taxon>
        <taxon>Spermatophyta</taxon>
        <taxon>Magnoliopsida</taxon>
        <taxon>eudicotyledons</taxon>
        <taxon>Gunneridae</taxon>
        <taxon>Pentapetalae</taxon>
        <taxon>asterids</taxon>
        <taxon>lamiids</taxon>
        <taxon>Solanales</taxon>
        <taxon>Solanaceae</taxon>
        <taxon>Solanoideae</taxon>
        <taxon>Solaneae</taxon>
        <taxon>Solanum</taxon>
    </lineage>
</organism>
<dbReference type="AlphaFoldDB" id="A0AAF0V2D9"/>
<evidence type="ECO:0000259" key="2">
    <source>
        <dbReference type="PROSITE" id="PS50104"/>
    </source>
</evidence>
<dbReference type="SUPFAM" id="SSF52200">
    <property type="entry name" value="Toll/Interleukin receptor TIR domain"/>
    <property type="match status" value="1"/>
</dbReference>
<feature type="domain" description="TIR" evidence="2">
    <location>
        <begin position="10"/>
        <end position="177"/>
    </location>
</feature>
<dbReference type="PANTHER" id="PTHR32009">
    <property type="entry name" value="TMV RESISTANCE PROTEIN N-LIKE"/>
    <property type="match status" value="1"/>
</dbReference>
<keyword evidence="1" id="KW-0520">NAD</keyword>
<dbReference type="PROSITE" id="PS50104">
    <property type="entry name" value="TIR"/>
    <property type="match status" value="1"/>
</dbReference>
<reference evidence="3" key="1">
    <citation type="submission" date="2023-08" db="EMBL/GenBank/DDBJ databases">
        <title>A de novo genome assembly of Solanum verrucosum Schlechtendal, a Mexican diploid species geographically isolated from the other diploid A-genome species in potato relatives.</title>
        <authorList>
            <person name="Hosaka K."/>
        </authorList>
    </citation>
    <scope>NUCLEOTIDE SEQUENCE</scope>
    <source>
        <tissue evidence="3">Young leaves</tissue>
    </source>
</reference>
<dbReference type="Proteomes" id="UP001234989">
    <property type="component" value="Chromosome 12"/>
</dbReference>
<proteinExistence type="predicted"/>
<dbReference type="Pfam" id="PF01582">
    <property type="entry name" value="TIR"/>
    <property type="match status" value="1"/>
</dbReference>
<dbReference type="Gene3D" id="3.40.50.10140">
    <property type="entry name" value="Toll/interleukin-1 receptor homology (TIR) domain"/>
    <property type="match status" value="1"/>
</dbReference>
<evidence type="ECO:0000313" key="3">
    <source>
        <dbReference type="EMBL" id="WMV56787.1"/>
    </source>
</evidence>
<protein>
    <recommendedName>
        <fullName evidence="2">TIR domain-containing protein</fullName>
    </recommendedName>
</protein>
<dbReference type="GO" id="GO:0007165">
    <property type="term" value="P:signal transduction"/>
    <property type="evidence" value="ECO:0007669"/>
    <property type="project" value="InterPro"/>
</dbReference>
<accession>A0AAF0V2D9</accession>
<dbReference type="EMBL" id="CP133623">
    <property type="protein sequence ID" value="WMV56787.1"/>
    <property type="molecule type" value="Genomic_DNA"/>
</dbReference>
<dbReference type="PANTHER" id="PTHR32009:SF152">
    <property type="entry name" value="NEUTRAL_ALKALINE INVERTASE"/>
    <property type="match status" value="1"/>
</dbReference>
<dbReference type="FunFam" id="3.40.50.10140:FF:000007">
    <property type="entry name" value="Disease resistance protein (TIR-NBS-LRR class)"/>
    <property type="match status" value="1"/>
</dbReference>
<dbReference type="Pfam" id="PF14299">
    <property type="entry name" value="PP2"/>
    <property type="match status" value="1"/>
</dbReference>
<dbReference type="InterPro" id="IPR025886">
    <property type="entry name" value="PP2-like"/>
</dbReference>